<gene>
    <name evidence="2" type="ORF">Q664_11830</name>
</gene>
<organism evidence="2 3">
    <name type="scientific">Archangium violaceum Cb vi76</name>
    <dbReference type="NCBI Taxonomy" id="1406225"/>
    <lineage>
        <taxon>Bacteria</taxon>
        <taxon>Pseudomonadati</taxon>
        <taxon>Myxococcota</taxon>
        <taxon>Myxococcia</taxon>
        <taxon>Myxococcales</taxon>
        <taxon>Cystobacterineae</taxon>
        <taxon>Archangiaceae</taxon>
        <taxon>Archangium</taxon>
    </lineage>
</organism>
<dbReference type="EMBL" id="JPMI01000075">
    <property type="protein sequence ID" value="KFA92973.1"/>
    <property type="molecule type" value="Genomic_DNA"/>
</dbReference>
<sequence>MEEAEACCVRLVKSSSSFGRTLFSTESSQTDGPAGQNGPALAEITMPSHPFSRTPLSAGMLMD</sequence>
<protein>
    <submittedName>
        <fullName evidence="2">Uncharacterized protein</fullName>
    </submittedName>
</protein>
<reference evidence="2 3" key="1">
    <citation type="submission" date="2014-07" db="EMBL/GenBank/DDBJ databases">
        <title>Draft Genome Sequence of Gephyronic Acid Producer, Cystobacter violaceus Strain Cb vi76.</title>
        <authorList>
            <person name="Stevens D.C."/>
            <person name="Young J."/>
            <person name="Carmichael R."/>
            <person name="Tan J."/>
            <person name="Taylor R.E."/>
        </authorList>
    </citation>
    <scope>NUCLEOTIDE SEQUENCE [LARGE SCALE GENOMIC DNA]</scope>
    <source>
        <strain evidence="2 3">Cb vi76</strain>
    </source>
</reference>
<name>A0A084SWY8_9BACT</name>
<proteinExistence type="predicted"/>
<evidence type="ECO:0000313" key="3">
    <source>
        <dbReference type="Proteomes" id="UP000028547"/>
    </source>
</evidence>
<evidence type="ECO:0000256" key="1">
    <source>
        <dbReference type="SAM" id="MobiDB-lite"/>
    </source>
</evidence>
<dbReference type="AlphaFoldDB" id="A0A084SWY8"/>
<feature type="region of interest" description="Disordered" evidence="1">
    <location>
        <begin position="23"/>
        <end position="63"/>
    </location>
</feature>
<accession>A0A084SWY8</accession>
<evidence type="ECO:0000313" key="2">
    <source>
        <dbReference type="EMBL" id="KFA92973.1"/>
    </source>
</evidence>
<dbReference type="Proteomes" id="UP000028547">
    <property type="component" value="Unassembled WGS sequence"/>
</dbReference>
<comment type="caution">
    <text evidence="2">The sequence shown here is derived from an EMBL/GenBank/DDBJ whole genome shotgun (WGS) entry which is preliminary data.</text>
</comment>